<proteinExistence type="predicted"/>
<keyword evidence="3" id="KW-1185">Reference proteome</keyword>
<reference evidence="2 3" key="1">
    <citation type="submission" date="2016-10" db="EMBL/GenBank/DDBJ databases">
        <authorList>
            <person name="de Groot N.N."/>
        </authorList>
    </citation>
    <scope>NUCLEOTIDE SEQUENCE [LARGE SCALE GENOMIC DNA]</scope>
    <source>
        <strain evidence="2 3">DSM 43067</strain>
    </source>
</reference>
<feature type="transmembrane region" description="Helical" evidence="1">
    <location>
        <begin position="59"/>
        <end position="81"/>
    </location>
</feature>
<protein>
    <submittedName>
        <fullName evidence="2">Uncharacterized protein</fullName>
    </submittedName>
</protein>
<gene>
    <name evidence="2" type="ORF">SAMN04489713_116130</name>
</gene>
<evidence type="ECO:0000313" key="3">
    <source>
        <dbReference type="Proteomes" id="UP000183413"/>
    </source>
</evidence>
<dbReference type="EMBL" id="FOVH01000016">
    <property type="protein sequence ID" value="SFP68646.1"/>
    <property type="molecule type" value="Genomic_DNA"/>
</dbReference>
<accession>A0A1I5SEA0</accession>
<keyword evidence="1" id="KW-1133">Transmembrane helix</keyword>
<evidence type="ECO:0000313" key="2">
    <source>
        <dbReference type="EMBL" id="SFP68646.1"/>
    </source>
</evidence>
<dbReference type="AlphaFoldDB" id="A0A1I5SEA0"/>
<name>A0A1I5SEA0_9ACTN</name>
<dbReference type="Proteomes" id="UP000183413">
    <property type="component" value="Unassembled WGS sequence"/>
</dbReference>
<sequence length="107" mass="11800">MHRGREVTVGWTDPDGTPHKGRFTTWRGVNLGDRPEVWVGAGAVGEHPPRTHARTVGDAAAVGASTVAATGLPLLGLYLLLRHHCDRCRYRLWDEAWAGFDHRRIGP</sequence>
<keyword evidence="1" id="KW-0472">Membrane</keyword>
<evidence type="ECO:0000256" key="1">
    <source>
        <dbReference type="SAM" id="Phobius"/>
    </source>
</evidence>
<keyword evidence="1" id="KW-0812">Transmembrane</keyword>
<dbReference type="InParanoid" id="A0A1I5SEA0"/>
<dbReference type="STRING" id="1993.SAMN04489713_116130"/>
<organism evidence="2 3">
    <name type="scientific">Actinomadura madurae</name>
    <dbReference type="NCBI Taxonomy" id="1993"/>
    <lineage>
        <taxon>Bacteria</taxon>
        <taxon>Bacillati</taxon>
        <taxon>Actinomycetota</taxon>
        <taxon>Actinomycetes</taxon>
        <taxon>Streptosporangiales</taxon>
        <taxon>Thermomonosporaceae</taxon>
        <taxon>Actinomadura</taxon>
    </lineage>
</organism>